<protein>
    <submittedName>
        <fullName evidence="5">RHS repeat protein</fullName>
    </submittedName>
</protein>
<sequence length="1151" mass="129946">MTPDRLVEFIPSVLARLQPHTMPPASSDAIAICKWYESWVRADDDIALSPRLGQQSARFPEDFWPAPPSINVNRYNIVNARRTAQLIIPTSVPVRFCNYPGHNRAGDFLPALSQCQRVADHVIASNGELAFVRTDFVLSGPFSFPWQRFYRQSLLRDEDEHSECGLGPGWRHSLSECLQLPDPQGGSEQKVLLHTAEGRVIAFDLPAIGHGCFNRSERLFLLRQSLHSFRVSTFDTPDKVFRADGTGSVVPLSEMRDASGNTLSVDYRNGKPVKIVTSWGRTLEFEYQHDRLLRIVNTQDSGTALCDYQFDDAGALRESRSSGQQESYAVNEGVLASITSLTLGHLVLHYDRLQRVDTIHVLEDPQPGAAPKPESQPQPTASAMYYRLRWKTGKHNGRLRCTLTTPDQQDLHWCFDGRGDLIEIRQGARLSSRRYDHYRNLCRQVDHQGGDTLFRHDLFGRLLRRTCGATHHRYLYDENGRLVAAGAVLTGPTPSPAGSEQSRSDVQRWRYRYREDTPYPAEIIDQAGHCWQCEHDEHGQLRRLIDPEGGGLSLDWDAHCQLVRLSHGDAVYRWEYDAAGRVTARTGTGLAPRQWQYRQDGTLTEVSIGSQSFVLNRDEYHRVCAIKVDGEPALQWQYDGYSQVRVLQDHAGYQQRLDYTPRGQLAALQVKTHTSVHTHYYWRYNDFGQPSVFGGGEHLRREWLYAPCGRLAEFHDSDSHWYFHYNDAGELAQIRNNSGQLCSFHFDAYGRLVQAANEHCNLRYHYDLRGRLIAEHQDLSSDTGDSNAAGRQSLSINHSYDKRGWLKRSGSDQLNIAYTFSAAGDLYGIDANGAMVLRIDTQQQDGAVNGRTLSLGNHQIQNRYRDGVLASIDKDKAVLWEIDGAECPSAIPGPQYLAVANGHWDARGNLISESRAADQGSAHYHYQYDGWGLLHCVECGDFKTWLRYDPFGRRLSKSSTHRRSRRQRRIASHWCATGLWNESHQLGDRVRSTHYLHHPGDGIAVARLSLDAETSASPQSDSIPLAQREFFISDQRGHLIALLGEEDTESTDHPVLWTFDKSSPGWCPGSYQGNRGILDVETRLLYRNGHYFHGDNMASHDDLFPRPLDVGYQQPPDAGRGESEARTEQLAPDNSGASSPTEVTASALFNN</sequence>
<organism evidence="5 6">
    <name type="scientific">Microbulbifer elongatus</name>
    <dbReference type="NCBI Taxonomy" id="86173"/>
    <lineage>
        <taxon>Bacteria</taxon>
        <taxon>Pseudomonadati</taxon>
        <taxon>Pseudomonadota</taxon>
        <taxon>Gammaproteobacteria</taxon>
        <taxon>Cellvibrionales</taxon>
        <taxon>Microbulbiferaceae</taxon>
        <taxon>Microbulbifer</taxon>
    </lineage>
</organism>
<dbReference type="Proteomes" id="UP001205566">
    <property type="component" value="Unassembled WGS sequence"/>
</dbReference>
<dbReference type="InterPro" id="IPR050708">
    <property type="entry name" value="T6SS_VgrG/RHS"/>
</dbReference>
<evidence type="ECO:0000313" key="6">
    <source>
        <dbReference type="Proteomes" id="UP001205566"/>
    </source>
</evidence>
<evidence type="ECO:0000259" key="4">
    <source>
        <dbReference type="Pfam" id="PF25023"/>
    </source>
</evidence>
<comment type="caution">
    <text evidence="5">The sequence shown here is derived from an EMBL/GenBank/DDBJ whole genome shotgun (WGS) entry which is preliminary data.</text>
</comment>
<dbReference type="RefSeq" id="WP_255874108.1">
    <property type="nucleotide sequence ID" value="NZ_JACASI010000018.1"/>
</dbReference>
<keyword evidence="1" id="KW-0677">Repeat</keyword>
<dbReference type="PANTHER" id="PTHR32305:SF15">
    <property type="entry name" value="PROTEIN RHSA-RELATED"/>
    <property type="match status" value="1"/>
</dbReference>
<dbReference type="InterPro" id="IPR045351">
    <property type="entry name" value="DUF6531"/>
</dbReference>
<name>A0ABT1NZE7_9GAMM</name>
<dbReference type="PANTHER" id="PTHR32305">
    <property type="match status" value="1"/>
</dbReference>
<feature type="domain" description="Teneurin-like YD-shell" evidence="4">
    <location>
        <begin position="456"/>
        <end position="616"/>
    </location>
</feature>
<dbReference type="NCBIfam" id="TIGR01643">
    <property type="entry name" value="YD_repeat_2x"/>
    <property type="match status" value="1"/>
</dbReference>
<feature type="domain" description="DUF6531" evidence="3">
    <location>
        <begin position="120"/>
        <end position="203"/>
    </location>
</feature>
<dbReference type="InterPro" id="IPR056823">
    <property type="entry name" value="TEN-like_YD-shell"/>
</dbReference>
<evidence type="ECO:0000256" key="1">
    <source>
        <dbReference type="ARBA" id="ARBA00022737"/>
    </source>
</evidence>
<dbReference type="InterPro" id="IPR006530">
    <property type="entry name" value="YD"/>
</dbReference>
<dbReference type="Pfam" id="PF25023">
    <property type="entry name" value="TEN_YD-shell"/>
    <property type="match status" value="1"/>
</dbReference>
<dbReference type="EMBL" id="JACASI010000018">
    <property type="protein sequence ID" value="MCQ3829218.1"/>
    <property type="molecule type" value="Genomic_DNA"/>
</dbReference>
<keyword evidence="6" id="KW-1185">Reference proteome</keyword>
<reference evidence="5" key="1">
    <citation type="thesis" date="2020" institute="Technische Universitat Dresden" country="Dresden, Germany">
        <title>The Agarolytic System of Microbulbifer elongatus PORT2, Isolated from Batu Karas, Pangandaran West Java Indonesia.</title>
        <authorList>
            <person name="Anggraeni S.R."/>
        </authorList>
    </citation>
    <scope>NUCLEOTIDE SEQUENCE</scope>
    <source>
        <strain evidence="5">PORT2</strain>
    </source>
</reference>
<evidence type="ECO:0000256" key="2">
    <source>
        <dbReference type="SAM" id="MobiDB-lite"/>
    </source>
</evidence>
<evidence type="ECO:0000313" key="5">
    <source>
        <dbReference type="EMBL" id="MCQ3829218.1"/>
    </source>
</evidence>
<gene>
    <name evidence="5" type="ORF">HXX02_07150</name>
</gene>
<proteinExistence type="predicted"/>
<dbReference type="Pfam" id="PF20148">
    <property type="entry name" value="DUF6531"/>
    <property type="match status" value="1"/>
</dbReference>
<feature type="region of interest" description="Disordered" evidence="2">
    <location>
        <begin position="1104"/>
        <end position="1151"/>
    </location>
</feature>
<dbReference type="Gene3D" id="2.180.10.10">
    <property type="entry name" value="RHS repeat-associated core"/>
    <property type="match status" value="2"/>
</dbReference>
<accession>A0ABT1NZE7</accession>
<evidence type="ECO:0000259" key="3">
    <source>
        <dbReference type="Pfam" id="PF20148"/>
    </source>
</evidence>
<feature type="compositionally biased region" description="Polar residues" evidence="2">
    <location>
        <begin position="1135"/>
        <end position="1151"/>
    </location>
</feature>